<feature type="binding site" evidence="7">
    <location>
        <begin position="540"/>
        <end position="543"/>
    </location>
    <ligand>
        <name>ATP</name>
        <dbReference type="ChEBI" id="CHEBI:30616"/>
    </ligand>
</feature>
<dbReference type="GO" id="GO:0003676">
    <property type="term" value="F:nucleic acid binding"/>
    <property type="evidence" value="ECO:0007669"/>
    <property type="project" value="InterPro"/>
</dbReference>
<dbReference type="InterPro" id="IPR004115">
    <property type="entry name" value="GAD-like_sf"/>
</dbReference>
<dbReference type="EC" id="6.1.1.23" evidence="7"/>
<comment type="catalytic activity">
    <reaction evidence="7">
        <text>tRNA(Asx) + L-aspartate + ATP = L-aspartyl-tRNA(Asx) + AMP + diphosphate</text>
        <dbReference type="Rhea" id="RHEA:18349"/>
        <dbReference type="Rhea" id="RHEA-COMP:9710"/>
        <dbReference type="Rhea" id="RHEA-COMP:9711"/>
        <dbReference type="ChEBI" id="CHEBI:29991"/>
        <dbReference type="ChEBI" id="CHEBI:30616"/>
        <dbReference type="ChEBI" id="CHEBI:33019"/>
        <dbReference type="ChEBI" id="CHEBI:78442"/>
        <dbReference type="ChEBI" id="CHEBI:78516"/>
        <dbReference type="ChEBI" id="CHEBI:456215"/>
        <dbReference type="EC" id="6.1.1.23"/>
    </reaction>
</comment>
<dbReference type="PRINTS" id="PR01042">
    <property type="entry name" value="TRNASYNTHASP"/>
</dbReference>
<dbReference type="InterPro" id="IPR012340">
    <property type="entry name" value="NA-bd_OB-fold"/>
</dbReference>
<comment type="subunit">
    <text evidence="7">Homodimer.</text>
</comment>
<dbReference type="InterPro" id="IPR047090">
    <property type="entry name" value="AspRS_core"/>
</dbReference>
<comment type="subcellular location">
    <subcellularLocation>
        <location evidence="7">Cytoplasm</location>
    </subcellularLocation>
</comment>
<dbReference type="Pfam" id="PF02938">
    <property type="entry name" value="GAD"/>
    <property type="match status" value="1"/>
</dbReference>
<dbReference type="NCBIfam" id="TIGR00459">
    <property type="entry name" value="aspS_bact"/>
    <property type="match status" value="1"/>
</dbReference>
<keyword evidence="5 7" id="KW-0648">Protein biosynthesis</keyword>
<dbReference type="GO" id="GO:0005737">
    <property type="term" value="C:cytoplasm"/>
    <property type="evidence" value="ECO:0007669"/>
    <property type="project" value="UniProtKB-SubCell"/>
</dbReference>
<feature type="site" description="Important for tRNA non-discrimination" evidence="7">
    <location>
        <position position="30"/>
    </location>
</feature>
<dbReference type="SUPFAM" id="SSF55261">
    <property type="entry name" value="GAD domain-like"/>
    <property type="match status" value="1"/>
</dbReference>
<dbReference type="GO" id="GO:0006422">
    <property type="term" value="P:aspartyl-tRNA aminoacylation"/>
    <property type="evidence" value="ECO:0007669"/>
    <property type="project" value="UniProtKB-UniRule"/>
</dbReference>
<dbReference type="InterPro" id="IPR004364">
    <property type="entry name" value="Aa-tRNA-synt_II"/>
</dbReference>
<dbReference type="InterPro" id="IPR004365">
    <property type="entry name" value="NA-bd_OB_tRNA"/>
</dbReference>
<proteinExistence type="inferred from homology"/>
<sequence>MRTHYCGELRASDIGETVTLYGWVDRRRDHGGVIFLDLRDRSGIIQIASNPQQTPDSYGIAEALRNEYVVEIVGKVSQRPEESLNSRIPTGEVEIYAEKITLLNPVRKQLPFQVSSADTDPVREDLRLKYRYLDLRRERMANNLQLRHQVVKSMRRYLEDTEGFIEVETPILTRSTPEGARDYILPSRVNEGEWFALPQSPQLFKQILMVSGCDRYYQIARCFRDEDLRADRQPEFTQLDMEMSFMSQEEIIELNEKLVCHIFKSVKGIELHHPFPRLTYVNAMEKYGSDKPDTRYGLELVNVSDILKDSGFKVFADTIKNGGIIKILPIPNGNDAISNVRIKPGGDIFKEASEAGAKGLAYIRVRDNGEIDTIGAIKDNLSEAQKQEILTRTGAKPGHLLLFAAADTETVNKTLDRLRQFVAKEFKLIPADKLNLLWVVDFPMFEWNASEKRLEALHHPFTAPHAEDINDLKTARAQAYDLVFNGFEVGGGSLRIYQREVQERVFDAIGLSPEEAQGKFGFLLEAFEYGTPPHGGIAFGVDRLVMLLAGEESIRDVIAFPKTQQARCLLTDAPSGVDAKQLKELHVASTFKPKL</sequence>
<dbReference type="InterPro" id="IPR004524">
    <property type="entry name" value="Asp-tRNA-ligase_1"/>
</dbReference>
<dbReference type="CDD" id="cd00777">
    <property type="entry name" value="AspRS_core"/>
    <property type="match status" value="1"/>
</dbReference>
<evidence type="ECO:0000259" key="8">
    <source>
        <dbReference type="PROSITE" id="PS50862"/>
    </source>
</evidence>
<dbReference type="Proteomes" id="UP000218238">
    <property type="component" value="Unassembled WGS sequence"/>
</dbReference>
<dbReference type="InterPro" id="IPR047089">
    <property type="entry name" value="Asp-tRNA-ligase_1_N"/>
</dbReference>
<dbReference type="Gene3D" id="3.30.1360.30">
    <property type="entry name" value="GAD-like domain"/>
    <property type="match status" value="1"/>
</dbReference>
<evidence type="ECO:0000313" key="10">
    <source>
        <dbReference type="Proteomes" id="UP000218238"/>
    </source>
</evidence>
<dbReference type="NCBIfam" id="NF001750">
    <property type="entry name" value="PRK00476.1"/>
    <property type="match status" value="1"/>
</dbReference>
<gene>
    <name evidence="7" type="primary">aspS</name>
    <name evidence="9" type="ORF">CK510_04420</name>
</gene>
<dbReference type="OrthoDB" id="9802326at2"/>
<dbReference type="EMBL" id="NTFS01000029">
    <property type="protein sequence ID" value="PAX59946.1"/>
    <property type="molecule type" value="Genomic_DNA"/>
</dbReference>
<feature type="binding site" evidence="7">
    <location>
        <position position="178"/>
    </location>
    <ligand>
        <name>L-aspartate</name>
        <dbReference type="ChEBI" id="CHEBI:29991"/>
    </ligand>
</feature>
<dbReference type="GO" id="GO:0004815">
    <property type="term" value="F:aspartate-tRNA ligase activity"/>
    <property type="evidence" value="ECO:0007669"/>
    <property type="project" value="UniProtKB-UniRule"/>
</dbReference>
<evidence type="ECO:0000256" key="7">
    <source>
        <dbReference type="HAMAP-Rule" id="MF_00044"/>
    </source>
</evidence>
<evidence type="ECO:0000256" key="2">
    <source>
        <dbReference type="ARBA" id="ARBA00022598"/>
    </source>
</evidence>
<feature type="binding site" evidence="7">
    <location>
        <position position="488"/>
    </location>
    <ligand>
        <name>ATP</name>
        <dbReference type="ChEBI" id="CHEBI:30616"/>
    </ligand>
</feature>
<dbReference type="RefSeq" id="WP_095720537.1">
    <property type="nucleotide sequence ID" value="NZ_NTFS01000029.1"/>
</dbReference>
<evidence type="ECO:0000256" key="5">
    <source>
        <dbReference type="ARBA" id="ARBA00022917"/>
    </source>
</evidence>
<dbReference type="InterPro" id="IPR002312">
    <property type="entry name" value="Asp/Asn-tRNA-synth_IIb"/>
</dbReference>
<dbReference type="SUPFAM" id="SSF55681">
    <property type="entry name" value="Class II aaRS and biotin synthetases"/>
    <property type="match status" value="1"/>
</dbReference>
<reference evidence="9 10" key="1">
    <citation type="submission" date="2017-08" db="EMBL/GenBank/DDBJ databases">
        <title>Draft genome sequence of filamentous cyanobacterium Calothrix elsteri CCALA 953.</title>
        <authorList>
            <person name="Gagunashvili A.N."/>
            <person name="Elster J."/>
            <person name="Andresson O.S."/>
        </authorList>
    </citation>
    <scope>NUCLEOTIDE SEQUENCE [LARGE SCALE GENOMIC DNA]</scope>
    <source>
        <strain evidence="9 10">CCALA 953</strain>
    </source>
</reference>
<accession>A0A2A2TN32</accession>
<dbReference type="Gene3D" id="3.30.930.10">
    <property type="entry name" value="Bira Bifunctional Protein, Domain 2"/>
    <property type="match status" value="1"/>
</dbReference>
<dbReference type="InterPro" id="IPR045864">
    <property type="entry name" value="aa-tRNA-synth_II/BPL/LPL"/>
</dbReference>
<comment type="caution">
    <text evidence="9">The sequence shown here is derived from an EMBL/GenBank/DDBJ whole genome shotgun (WGS) entry which is preliminary data.</text>
</comment>
<keyword evidence="10" id="KW-1185">Reference proteome</keyword>
<organism evidence="9 10">
    <name type="scientific">Brunnivagina elsteri CCALA 953</name>
    <dbReference type="NCBI Taxonomy" id="987040"/>
    <lineage>
        <taxon>Bacteria</taxon>
        <taxon>Bacillati</taxon>
        <taxon>Cyanobacteriota</taxon>
        <taxon>Cyanophyceae</taxon>
        <taxon>Nostocales</taxon>
        <taxon>Calotrichaceae</taxon>
        <taxon>Brunnivagina</taxon>
    </lineage>
</organism>
<feature type="region of interest" description="Aspartate" evidence="7">
    <location>
        <begin position="202"/>
        <end position="205"/>
    </location>
</feature>
<feature type="binding site" evidence="7">
    <location>
        <position position="224"/>
    </location>
    <ligand>
        <name>L-aspartate</name>
        <dbReference type="ChEBI" id="CHEBI:29991"/>
    </ligand>
</feature>
<evidence type="ECO:0000313" key="9">
    <source>
        <dbReference type="EMBL" id="PAX59946.1"/>
    </source>
</evidence>
<name>A0A2A2TN32_9CYAN</name>
<dbReference type="CDD" id="cd04317">
    <property type="entry name" value="EcAspRS_like_N"/>
    <property type="match status" value="1"/>
</dbReference>
<dbReference type="PANTHER" id="PTHR22594:SF5">
    <property type="entry name" value="ASPARTATE--TRNA LIGASE, MITOCHONDRIAL"/>
    <property type="match status" value="1"/>
</dbReference>
<dbReference type="AlphaFoldDB" id="A0A2A2TN32"/>
<protein>
    <recommendedName>
        <fullName evidence="7">Aspartate--tRNA(Asp/Asn) ligase</fullName>
        <ecNumber evidence="7">6.1.1.23</ecNumber>
    </recommendedName>
    <alternativeName>
        <fullName evidence="7">Aspartyl-tRNA synthetase</fullName>
        <shortName evidence="7">AspRS</shortName>
    </alternativeName>
    <alternativeName>
        <fullName evidence="7">Non-discriminating aspartyl-tRNA synthetase</fullName>
        <shortName evidence="7">ND-AspRS</shortName>
    </alternativeName>
</protein>
<feature type="binding site" evidence="7">
    <location>
        <position position="458"/>
    </location>
    <ligand>
        <name>L-aspartate</name>
        <dbReference type="ChEBI" id="CHEBI:29991"/>
    </ligand>
</feature>
<dbReference type="GO" id="GO:0050560">
    <property type="term" value="F:aspartate-tRNA(Asn) ligase activity"/>
    <property type="evidence" value="ECO:0007669"/>
    <property type="project" value="UniProtKB-EC"/>
</dbReference>
<feature type="domain" description="Aminoacyl-transfer RNA synthetases class-II family profile" evidence="8">
    <location>
        <begin position="144"/>
        <end position="561"/>
    </location>
</feature>
<dbReference type="Pfam" id="PF01336">
    <property type="entry name" value="tRNA_anti-codon"/>
    <property type="match status" value="1"/>
</dbReference>
<keyword evidence="4 7" id="KW-0067">ATP-binding</keyword>
<comment type="caution">
    <text evidence="7">Lacks conserved residue(s) required for the propagation of feature annotation.</text>
</comment>
<dbReference type="HAMAP" id="MF_00044">
    <property type="entry name" value="Asp_tRNA_synth_type1"/>
    <property type="match status" value="1"/>
</dbReference>
<keyword evidence="6 7" id="KW-0030">Aminoacyl-tRNA synthetase</keyword>
<comment type="similarity">
    <text evidence="1 7">Belongs to the class-II aminoacyl-tRNA synthetase family. Type 1 subfamily.</text>
</comment>
<keyword evidence="7" id="KW-0963">Cytoplasm</keyword>
<dbReference type="PROSITE" id="PS50862">
    <property type="entry name" value="AA_TRNA_LIGASE_II"/>
    <property type="match status" value="1"/>
</dbReference>
<evidence type="ECO:0000256" key="1">
    <source>
        <dbReference type="ARBA" id="ARBA00006303"/>
    </source>
</evidence>
<keyword evidence="2 7" id="KW-0436">Ligase</keyword>
<dbReference type="Pfam" id="PF00152">
    <property type="entry name" value="tRNA-synt_2"/>
    <property type="match status" value="1"/>
</dbReference>
<dbReference type="PANTHER" id="PTHR22594">
    <property type="entry name" value="ASPARTYL/LYSYL-TRNA SYNTHETASE"/>
    <property type="match status" value="1"/>
</dbReference>
<dbReference type="InterPro" id="IPR006195">
    <property type="entry name" value="aa-tRNA-synth_II"/>
</dbReference>
<feature type="binding site" evidence="7">
    <location>
        <position position="495"/>
    </location>
    <ligand>
        <name>L-aspartate</name>
        <dbReference type="ChEBI" id="CHEBI:29991"/>
    </ligand>
</feature>
<feature type="binding site" evidence="7">
    <location>
        <position position="233"/>
    </location>
    <ligand>
        <name>ATP</name>
        <dbReference type="ChEBI" id="CHEBI:30616"/>
    </ligand>
</feature>
<dbReference type="GO" id="GO:0005524">
    <property type="term" value="F:ATP binding"/>
    <property type="evidence" value="ECO:0007669"/>
    <property type="project" value="UniProtKB-UniRule"/>
</dbReference>
<evidence type="ECO:0000256" key="6">
    <source>
        <dbReference type="ARBA" id="ARBA00023146"/>
    </source>
</evidence>
<comment type="function">
    <text evidence="7">Aspartyl-tRNA synthetase with relaxed tRNA specificity since it is able to aspartylate not only its cognate tRNA(Asp) but also tRNA(Asn). Reaction proceeds in two steps: L-aspartate is first activated by ATP to form Asp-AMP and then transferred to the acceptor end of tRNA(Asp/Asn).</text>
</comment>
<dbReference type="Gene3D" id="2.40.50.140">
    <property type="entry name" value="Nucleic acid-binding proteins"/>
    <property type="match status" value="1"/>
</dbReference>
<evidence type="ECO:0000256" key="3">
    <source>
        <dbReference type="ARBA" id="ARBA00022741"/>
    </source>
</evidence>
<dbReference type="SUPFAM" id="SSF50249">
    <property type="entry name" value="Nucleic acid-binding proteins"/>
    <property type="match status" value="1"/>
</dbReference>
<keyword evidence="3 7" id="KW-0547">Nucleotide-binding</keyword>
<feature type="binding site" evidence="7">
    <location>
        <begin position="224"/>
        <end position="226"/>
    </location>
    <ligand>
        <name>ATP</name>
        <dbReference type="ChEBI" id="CHEBI:30616"/>
    </ligand>
</feature>
<dbReference type="InterPro" id="IPR029351">
    <property type="entry name" value="GAD_dom"/>
</dbReference>
<evidence type="ECO:0000256" key="4">
    <source>
        <dbReference type="ARBA" id="ARBA00022840"/>
    </source>
</evidence>